<organism evidence="7">
    <name type="scientific">marine metagenome</name>
    <dbReference type="NCBI Taxonomy" id="408172"/>
    <lineage>
        <taxon>unclassified sequences</taxon>
        <taxon>metagenomes</taxon>
        <taxon>ecological metagenomes</taxon>
    </lineage>
</organism>
<dbReference type="InterPro" id="IPR000711">
    <property type="entry name" value="ATPase_OSCP/dsu"/>
</dbReference>
<evidence type="ECO:0000256" key="2">
    <source>
        <dbReference type="ARBA" id="ARBA00022448"/>
    </source>
</evidence>
<keyword evidence="4" id="KW-0406">Ion transport</keyword>
<gene>
    <name evidence="7" type="ORF">METZ01_LOCUS374844</name>
</gene>
<accession>A0A382TIQ4</accession>
<dbReference type="EMBL" id="UINC01136936">
    <property type="protein sequence ID" value="SVD21990.1"/>
    <property type="molecule type" value="Genomic_DNA"/>
</dbReference>
<feature type="non-terminal residue" evidence="7">
    <location>
        <position position="1"/>
    </location>
</feature>
<keyword evidence="3" id="KW-0375">Hydrogen ion transport</keyword>
<protein>
    <recommendedName>
        <fullName evidence="8">ATP synthase subunit delta</fullName>
    </recommendedName>
</protein>
<proteinExistence type="predicted"/>
<dbReference type="GO" id="GO:0016020">
    <property type="term" value="C:membrane"/>
    <property type="evidence" value="ECO:0007669"/>
    <property type="project" value="UniProtKB-SubCell"/>
</dbReference>
<evidence type="ECO:0000256" key="6">
    <source>
        <dbReference type="ARBA" id="ARBA00023310"/>
    </source>
</evidence>
<dbReference type="Pfam" id="PF00213">
    <property type="entry name" value="OSCP"/>
    <property type="match status" value="1"/>
</dbReference>
<keyword evidence="5" id="KW-0472">Membrane</keyword>
<reference evidence="7" key="1">
    <citation type="submission" date="2018-05" db="EMBL/GenBank/DDBJ databases">
        <authorList>
            <person name="Lanie J.A."/>
            <person name="Ng W.-L."/>
            <person name="Kazmierczak K.M."/>
            <person name="Andrzejewski T.M."/>
            <person name="Davidsen T.M."/>
            <person name="Wayne K.J."/>
            <person name="Tettelin H."/>
            <person name="Glass J.I."/>
            <person name="Rusch D."/>
            <person name="Podicherti R."/>
            <person name="Tsui H.-C.T."/>
            <person name="Winkler M.E."/>
        </authorList>
    </citation>
    <scope>NUCLEOTIDE SEQUENCE</scope>
</reference>
<keyword evidence="6" id="KW-0066">ATP synthesis</keyword>
<sequence length="113" mass="12972">VDYAHQLAIEFLGVISKEFSNDLFRRVVKVYNELYKKEEGVVFVSAHLSHTLDDSKIDNLRTNLESALNKKADLNVEVNPELLGGIKLRIENTFLDASLQNQMIRLREKLLQS</sequence>
<keyword evidence="2" id="KW-0813">Transport</keyword>
<name>A0A382TIQ4_9ZZZZ</name>
<dbReference type="PRINTS" id="PR00125">
    <property type="entry name" value="ATPASEDELTA"/>
</dbReference>
<dbReference type="AlphaFoldDB" id="A0A382TIQ4"/>
<evidence type="ECO:0000256" key="4">
    <source>
        <dbReference type="ARBA" id="ARBA00023065"/>
    </source>
</evidence>
<evidence type="ECO:0000313" key="7">
    <source>
        <dbReference type="EMBL" id="SVD21990.1"/>
    </source>
</evidence>
<dbReference type="GO" id="GO:0046933">
    <property type="term" value="F:proton-transporting ATP synthase activity, rotational mechanism"/>
    <property type="evidence" value="ECO:0007669"/>
    <property type="project" value="InterPro"/>
</dbReference>
<evidence type="ECO:0000256" key="1">
    <source>
        <dbReference type="ARBA" id="ARBA00004370"/>
    </source>
</evidence>
<evidence type="ECO:0008006" key="8">
    <source>
        <dbReference type="Google" id="ProtNLM"/>
    </source>
</evidence>
<comment type="subcellular location">
    <subcellularLocation>
        <location evidence="1">Membrane</location>
    </subcellularLocation>
</comment>
<evidence type="ECO:0000256" key="3">
    <source>
        <dbReference type="ARBA" id="ARBA00022781"/>
    </source>
</evidence>
<evidence type="ECO:0000256" key="5">
    <source>
        <dbReference type="ARBA" id="ARBA00023136"/>
    </source>
</evidence>